<organism evidence="2 3">
    <name type="scientific">Xenorhabdus griffiniae</name>
    <dbReference type="NCBI Taxonomy" id="351672"/>
    <lineage>
        <taxon>Bacteria</taxon>
        <taxon>Pseudomonadati</taxon>
        <taxon>Pseudomonadota</taxon>
        <taxon>Gammaproteobacteria</taxon>
        <taxon>Enterobacterales</taxon>
        <taxon>Morganellaceae</taxon>
        <taxon>Xenorhabdus</taxon>
    </lineage>
</organism>
<keyword evidence="3" id="KW-1185">Reference proteome</keyword>
<accession>A0ABY9XKM3</accession>
<dbReference type="InterPro" id="IPR010982">
    <property type="entry name" value="Lambda_DNA-bd_dom_sf"/>
</dbReference>
<reference evidence="2 3" key="1">
    <citation type="journal article" date="2023" name="Access Microbiol">
        <title>The genome of a steinernematid-associated Pseudomonas piscis bacterium encodes the biosynthesis of insect toxins.</title>
        <authorList>
            <person name="Awori R.M."/>
            <person name="Hendre P."/>
            <person name="Amugune N.O."/>
        </authorList>
    </citation>
    <scope>NUCLEOTIDE SEQUENCE [LARGE SCALE GENOMIC DNA]</scope>
    <source>
        <strain evidence="2 3">97</strain>
    </source>
</reference>
<evidence type="ECO:0000313" key="3">
    <source>
        <dbReference type="Proteomes" id="UP001300348"/>
    </source>
</evidence>
<protein>
    <submittedName>
        <fullName evidence="2">Helix-turn-helix domain-containing protein</fullName>
    </submittedName>
</protein>
<dbReference type="Pfam" id="PF01381">
    <property type="entry name" value="HTH_3"/>
    <property type="match status" value="1"/>
</dbReference>
<dbReference type="CDD" id="cd00093">
    <property type="entry name" value="HTH_XRE"/>
    <property type="match status" value="1"/>
</dbReference>
<dbReference type="RefSeq" id="WP_189761072.1">
    <property type="nucleotide sequence ID" value="NZ_CAWPOC010000049.1"/>
</dbReference>
<feature type="domain" description="HTH cro/C1-type" evidence="1">
    <location>
        <begin position="17"/>
        <end position="75"/>
    </location>
</feature>
<dbReference type="Proteomes" id="UP001300348">
    <property type="component" value="Chromosome"/>
</dbReference>
<sequence>MKKIPLSDEQISDANRLKAIYEAKKKTLGLSQEVLAEKLGMGQSAVAQLLNAKNAIGVSHAAKFAEILEITVDDFSSSLAAEIAGMAQYIRALCEHIETVRPANNQLTKQQKELLDLFDSLPSEEADRFLRELKAKSAHFNAIFAEMMAKRGIKAS</sequence>
<evidence type="ECO:0000259" key="1">
    <source>
        <dbReference type="PROSITE" id="PS50943"/>
    </source>
</evidence>
<dbReference type="Gene3D" id="1.10.260.40">
    <property type="entry name" value="lambda repressor-like DNA-binding domains"/>
    <property type="match status" value="1"/>
</dbReference>
<dbReference type="GeneID" id="88855018"/>
<gene>
    <name evidence="2" type="ORF">QL112_005635</name>
</gene>
<name>A0ABY9XKM3_9GAMM</name>
<evidence type="ECO:0000313" key="2">
    <source>
        <dbReference type="EMBL" id="WNH03183.1"/>
    </source>
</evidence>
<dbReference type="InterPro" id="IPR001387">
    <property type="entry name" value="Cro/C1-type_HTH"/>
</dbReference>
<proteinExistence type="predicted"/>
<dbReference type="SMART" id="SM00530">
    <property type="entry name" value="HTH_XRE"/>
    <property type="match status" value="1"/>
</dbReference>
<dbReference type="EMBL" id="CP133647">
    <property type="protein sequence ID" value="WNH03183.1"/>
    <property type="molecule type" value="Genomic_DNA"/>
</dbReference>
<dbReference type="PROSITE" id="PS50943">
    <property type="entry name" value="HTH_CROC1"/>
    <property type="match status" value="1"/>
</dbReference>
<dbReference type="SUPFAM" id="SSF47413">
    <property type="entry name" value="lambda repressor-like DNA-binding domains"/>
    <property type="match status" value="1"/>
</dbReference>